<feature type="compositionally biased region" description="Basic residues" evidence="1">
    <location>
        <begin position="40"/>
        <end position="51"/>
    </location>
</feature>
<sequence length="999" mass="110624">MRCRRGGGGGKAGAAQAQWARSAGRPPVRPLPAPPLPARPRPRPRPSRPRPRPAAPPGLPPPPSGKLRDALSLRRGAVTSANHGGFGAGRKPPSLRPLPAHFLSRSARPAATWLCRRAAPAPRICRVWCLPEEHLTLKGKMLSPNDKKLEKLDPFYRPSMSKQKTSAEIISEARNALRTVGTQRPFTPREDQRKLFGPTSSRTPENRPPSSFSLHASSFESSDSRPISGARLSPLELKPKAPASPTTEEDPCLAFPKPPVDPAKIRRISSARARLFRAASQGTLLPDRTLPPTESKKTVESKETVVMGDPMVKINGIHLTESDAVGHLKSHPLQLTYDGSFSEIKEQETFKGTISLPSHLRSGGDQGKRRSRTSSSFNSSDLSRLETRAVSKANLQEKETEIEVDEVFWNTRIVPILHELEKEENIETICAACTQLHHALEEGNMLGNKFKRRSILLKTLYKLVDIGSDVLSLKLAKIILALKVSRKNLLNVCKLIFKISRSEKNDSLIENDSILESLLEVLRSEDLQTNTEAFLYCMGAIKFISGNPGFLDEMISKDAVEILMNLIKQINENTKKCGTCLPNSGHLLVQMTATLRNLVDSPLARSKLLSISALPQLCMVMGQYVADKDVCTNIARIFSKLTSYHDCCVALANYSRCYALFLKLINKYQKKQDLVVRIVFILGNLTAKNNQAREQFCKEKGSIPALLSLFGTFHRLDLGAEKPAAGAGRAQAQDVLIKLTRVLANLAIHPAVGPALAADPLAVGLLLATLEYKSIEDCEELVINTTATINNLSYYQVKNSIIQDKKLYIAELLIKLLVSNNMDGILEAVRVFGNLSQDRDICNFIVQKNVHKFMIALLDAKHQDICFSACGVLLNLTVDKDKRVILKEGGGIKKLVDCLRHFGPTDWQLACLVCKTLWNFSENITNASSCFGDEDTNTLLVLLPSFLDEELALDGSFDQDLKNYHKLHWETEFKPVAQQLLNRIQSHHTFLEPLSLPSF</sequence>
<feature type="compositionally biased region" description="Low complexity" evidence="1">
    <location>
        <begin position="210"/>
        <end position="221"/>
    </location>
</feature>
<feature type="compositionally biased region" description="Pro residues" evidence="1">
    <location>
        <begin position="27"/>
        <end position="39"/>
    </location>
</feature>
<dbReference type="PANTHER" id="PTHR21356">
    <property type="entry name" value="ARMADILLO REPEAT CONTAINING 2"/>
    <property type="match status" value="1"/>
</dbReference>
<dbReference type="AlphaFoldDB" id="A0A8P0PL52"/>
<dbReference type="InterPro" id="IPR011989">
    <property type="entry name" value="ARM-like"/>
</dbReference>
<feature type="region of interest" description="Disordered" evidence="1">
    <location>
        <begin position="352"/>
        <end position="380"/>
    </location>
</feature>
<gene>
    <name evidence="2" type="primary">ARMC2</name>
</gene>
<proteinExistence type="predicted"/>
<feature type="compositionally biased region" description="Pro residues" evidence="1">
    <location>
        <begin position="52"/>
        <end position="64"/>
    </location>
</feature>
<feature type="compositionally biased region" description="Low complexity" evidence="1">
    <location>
        <begin position="13"/>
        <end position="26"/>
    </location>
</feature>
<feature type="compositionally biased region" description="Gly residues" evidence="1">
    <location>
        <begin position="1"/>
        <end position="12"/>
    </location>
</feature>
<dbReference type="SMART" id="SM00185">
    <property type="entry name" value="ARM"/>
    <property type="match status" value="6"/>
</dbReference>
<dbReference type="PANTHER" id="PTHR21356:SF1">
    <property type="entry name" value="ARMADILLO REPEAT-CONTAINING PROTEIN 2"/>
    <property type="match status" value="1"/>
</dbReference>
<evidence type="ECO:0000256" key="1">
    <source>
        <dbReference type="SAM" id="MobiDB-lite"/>
    </source>
</evidence>
<evidence type="ECO:0000313" key="2">
    <source>
        <dbReference type="Ensembl" id="ENSCAFP00000070802.1"/>
    </source>
</evidence>
<dbReference type="SUPFAM" id="SSF48371">
    <property type="entry name" value="ARM repeat"/>
    <property type="match status" value="1"/>
</dbReference>
<reference evidence="2 3" key="1">
    <citation type="journal article" date="2005" name="Nature">
        <title>Genome sequence, comparative analysis and haplotype structure of the domestic dog.</title>
        <authorList>
            <consortium name="Broad Sequencing Platform"/>
            <person name="Lindblad-Toh K."/>
            <person name="Wade C.M."/>
            <person name="Mikkelsen T.S."/>
            <person name="Karlsson E.K."/>
            <person name="Jaffe D.B."/>
            <person name="Kamal M."/>
            <person name="Clamp M."/>
            <person name="Chang J.L."/>
            <person name="Kulbokas E.J. III"/>
            <person name="Zody M.C."/>
            <person name="Mauceli E."/>
            <person name="Xie X."/>
            <person name="Breen M."/>
            <person name="Wayne R.K."/>
            <person name="Ostrander E.A."/>
            <person name="Ponting C.P."/>
            <person name="Galibert F."/>
            <person name="Smith D.R."/>
            <person name="DeJong P.J."/>
            <person name="Kirkness E."/>
            <person name="Alvarez P."/>
            <person name="Biagi T."/>
            <person name="Brockman W."/>
            <person name="Butler J."/>
            <person name="Chin C.W."/>
            <person name="Cook A."/>
            <person name="Cuff J."/>
            <person name="Daly M.J."/>
            <person name="DeCaprio D."/>
            <person name="Gnerre S."/>
            <person name="Grabherr M."/>
            <person name="Kellis M."/>
            <person name="Kleber M."/>
            <person name="Bardeleben C."/>
            <person name="Goodstadt L."/>
            <person name="Heger A."/>
            <person name="Hitte C."/>
            <person name="Kim L."/>
            <person name="Koepfli K.P."/>
            <person name="Parker H.G."/>
            <person name="Pollinger J.P."/>
            <person name="Searle S.M."/>
            <person name="Sutter N.B."/>
            <person name="Thomas R."/>
            <person name="Webber C."/>
            <person name="Baldwin J."/>
            <person name="Abebe A."/>
            <person name="Abouelleil A."/>
            <person name="Aftuck L."/>
            <person name="Ait-Zahra M."/>
            <person name="Aldredge T."/>
            <person name="Allen N."/>
            <person name="An P."/>
            <person name="Anderson S."/>
            <person name="Antoine C."/>
            <person name="Arachchi H."/>
            <person name="Aslam A."/>
            <person name="Ayotte L."/>
            <person name="Bachantsang P."/>
            <person name="Barry A."/>
            <person name="Bayul T."/>
            <person name="Benamara M."/>
            <person name="Berlin A."/>
            <person name="Bessette D."/>
            <person name="Blitshteyn B."/>
            <person name="Bloom T."/>
            <person name="Blye J."/>
            <person name="Boguslavskiy L."/>
            <person name="Bonnet C."/>
            <person name="Boukhgalter B."/>
            <person name="Brown A."/>
            <person name="Cahill P."/>
            <person name="Calixte N."/>
            <person name="Camarata J."/>
            <person name="Cheshatsang Y."/>
            <person name="Chu J."/>
            <person name="Citroen M."/>
            <person name="Collymore A."/>
            <person name="Cooke P."/>
            <person name="Dawoe T."/>
            <person name="Daza R."/>
            <person name="Decktor K."/>
            <person name="DeGray S."/>
            <person name="Dhargay N."/>
            <person name="Dooley K."/>
            <person name="Dooley K."/>
            <person name="Dorje P."/>
            <person name="Dorjee K."/>
            <person name="Dorris L."/>
            <person name="Duffey N."/>
            <person name="Dupes A."/>
            <person name="Egbiremolen O."/>
            <person name="Elong R."/>
            <person name="Falk J."/>
            <person name="Farina A."/>
            <person name="Faro S."/>
            <person name="Ferguson D."/>
            <person name="Ferreira P."/>
            <person name="Fisher S."/>
            <person name="FitzGerald M."/>
            <person name="Foley K."/>
            <person name="Foley C."/>
            <person name="Franke A."/>
            <person name="Friedrich D."/>
            <person name="Gage D."/>
            <person name="Garber M."/>
            <person name="Gearin G."/>
            <person name="Giannoukos G."/>
            <person name="Goode T."/>
            <person name="Goyette A."/>
            <person name="Graham J."/>
            <person name="Grandbois E."/>
            <person name="Gyaltsen K."/>
            <person name="Hafez N."/>
            <person name="Hagopian D."/>
            <person name="Hagos B."/>
            <person name="Hall J."/>
            <person name="Healy C."/>
            <person name="Hegarty R."/>
            <person name="Honan T."/>
            <person name="Horn A."/>
            <person name="Houde N."/>
            <person name="Hughes L."/>
            <person name="Hunnicutt L."/>
            <person name="Husby M."/>
            <person name="Jester B."/>
            <person name="Jones C."/>
            <person name="Kamat A."/>
            <person name="Kanga B."/>
            <person name="Kells C."/>
            <person name="Khazanovich D."/>
            <person name="Kieu A.C."/>
            <person name="Kisner P."/>
            <person name="Kumar M."/>
            <person name="Lance K."/>
            <person name="Landers T."/>
            <person name="Lara M."/>
            <person name="Lee W."/>
            <person name="Leger J.P."/>
            <person name="Lennon N."/>
            <person name="Leuper L."/>
            <person name="LeVine S."/>
            <person name="Liu J."/>
            <person name="Liu X."/>
            <person name="Lokyitsang Y."/>
            <person name="Lokyitsang T."/>
            <person name="Lui A."/>
            <person name="Macdonald J."/>
            <person name="Major J."/>
            <person name="Marabella R."/>
            <person name="Maru K."/>
            <person name="Matthews C."/>
            <person name="McDonough S."/>
            <person name="Mehta T."/>
            <person name="Meldrim J."/>
            <person name="Melnikov A."/>
            <person name="Meneus L."/>
            <person name="Mihalev A."/>
            <person name="Mihova T."/>
            <person name="Miller K."/>
            <person name="Mittelman R."/>
            <person name="Mlenga V."/>
            <person name="Mulrain L."/>
            <person name="Munson G."/>
            <person name="Navidi A."/>
            <person name="Naylor J."/>
            <person name="Nguyen T."/>
            <person name="Nguyen N."/>
            <person name="Nguyen C."/>
            <person name="Nguyen T."/>
            <person name="Nicol R."/>
            <person name="Norbu N."/>
            <person name="Norbu C."/>
            <person name="Novod N."/>
            <person name="Nyima T."/>
            <person name="Olandt P."/>
            <person name="O'Neill B."/>
            <person name="O'Neill K."/>
            <person name="Osman S."/>
            <person name="Oyono L."/>
            <person name="Patti C."/>
            <person name="Perrin D."/>
            <person name="Phunkhang P."/>
            <person name="Pierre F."/>
            <person name="Priest M."/>
            <person name="Rachupka A."/>
            <person name="Raghuraman S."/>
            <person name="Rameau R."/>
            <person name="Ray V."/>
            <person name="Raymond C."/>
            <person name="Rege F."/>
            <person name="Rise C."/>
            <person name="Rogers J."/>
            <person name="Rogov P."/>
            <person name="Sahalie J."/>
            <person name="Settipalli S."/>
            <person name="Sharpe T."/>
            <person name="Shea T."/>
            <person name="Sheehan M."/>
            <person name="Sherpa N."/>
            <person name="Shi J."/>
            <person name="Shih D."/>
            <person name="Sloan J."/>
            <person name="Smith C."/>
            <person name="Sparrow T."/>
            <person name="Stalker J."/>
            <person name="Stange-Thomann N."/>
            <person name="Stavropoulos S."/>
            <person name="Stone C."/>
            <person name="Stone S."/>
            <person name="Sykes S."/>
            <person name="Tchuinga P."/>
            <person name="Tenzing P."/>
            <person name="Tesfaye S."/>
            <person name="Thoulutsang D."/>
            <person name="Thoulutsang Y."/>
            <person name="Topham K."/>
            <person name="Topping I."/>
            <person name="Tsamla T."/>
            <person name="Vassiliev H."/>
            <person name="Venkataraman V."/>
            <person name="Vo A."/>
            <person name="Wangchuk T."/>
            <person name="Wangdi T."/>
            <person name="Weiand M."/>
            <person name="Wilkinson J."/>
            <person name="Wilson A."/>
            <person name="Yadav S."/>
            <person name="Yang S."/>
            <person name="Yang X."/>
            <person name="Young G."/>
            <person name="Yu Q."/>
            <person name="Zainoun J."/>
            <person name="Zembek L."/>
            <person name="Zimmer A."/>
            <person name="Lander E.S."/>
        </authorList>
    </citation>
    <scope>NUCLEOTIDE SEQUENCE [LARGE SCALE GENOMIC DNA]</scope>
    <source>
        <strain evidence="2">Boxer</strain>
    </source>
</reference>
<feature type="region of interest" description="Disordered" evidence="1">
    <location>
        <begin position="176"/>
        <end position="260"/>
    </location>
</feature>
<dbReference type="Proteomes" id="UP000002254">
    <property type="component" value="Chromosome 12"/>
</dbReference>
<protein>
    <submittedName>
        <fullName evidence="2">Armadillo repeat containing 2</fullName>
    </submittedName>
</protein>
<organism evidence="2 3">
    <name type="scientific">Canis lupus familiaris</name>
    <name type="common">Dog</name>
    <name type="synonym">Canis familiaris</name>
    <dbReference type="NCBI Taxonomy" id="9615"/>
    <lineage>
        <taxon>Eukaryota</taxon>
        <taxon>Metazoa</taxon>
        <taxon>Chordata</taxon>
        <taxon>Craniata</taxon>
        <taxon>Vertebrata</taxon>
        <taxon>Euteleostomi</taxon>
        <taxon>Mammalia</taxon>
        <taxon>Eutheria</taxon>
        <taxon>Laurasiatheria</taxon>
        <taxon>Carnivora</taxon>
        <taxon>Caniformia</taxon>
        <taxon>Canidae</taxon>
        <taxon>Canis</taxon>
    </lineage>
</organism>
<dbReference type="InterPro" id="IPR000225">
    <property type="entry name" value="Armadillo"/>
</dbReference>
<name>A0A8P0PL52_CANLF</name>
<dbReference type="FunCoup" id="A0A8P0PL52">
    <property type="interactions" value="23"/>
</dbReference>
<dbReference type="Gene3D" id="1.25.10.10">
    <property type="entry name" value="Leucine-rich Repeat Variant"/>
    <property type="match status" value="2"/>
</dbReference>
<dbReference type="OrthoDB" id="247006at2759"/>
<evidence type="ECO:0000313" key="3">
    <source>
        <dbReference type="Proteomes" id="UP000002254"/>
    </source>
</evidence>
<accession>A0A8P0PL52</accession>
<dbReference type="InterPro" id="IPR016024">
    <property type="entry name" value="ARM-type_fold"/>
</dbReference>
<reference evidence="2" key="2">
    <citation type="submission" date="2025-08" db="UniProtKB">
        <authorList>
            <consortium name="Ensembl"/>
        </authorList>
    </citation>
    <scope>IDENTIFICATION</scope>
</reference>
<dbReference type="InterPro" id="IPR038905">
    <property type="entry name" value="ARMC2"/>
</dbReference>
<dbReference type="Ensembl" id="ENSCAFT00000100133.1">
    <property type="protein sequence ID" value="ENSCAFP00000070802.1"/>
    <property type="gene ID" value="ENSCAFG00000003784.5"/>
</dbReference>
<feature type="region of interest" description="Disordered" evidence="1">
    <location>
        <begin position="1"/>
        <end position="68"/>
    </location>
</feature>